<accession>A0A6B8M4E2</accession>
<evidence type="ECO:0000313" key="2">
    <source>
        <dbReference type="Proteomes" id="UP000422569"/>
    </source>
</evidence>
<name>A0A6B8M4E2_9HYPH</name>
<reference evidence="1 2" key="1">
    <citation type="submission" date="2019-09" db="EMBL/GenBank/DDBJ databases">
        <title>Isolation and complete genome sequencing of Methylocystis species.</title>
        <authorList>
            <person name="Rumah B.L."/>
            <person name="Stead C.E."/>
            <person name="Stevens B.C."/>
            <person name="Minton N.P."/>
            <person name="Grosse-Honebrink A."/>
            <person name="Zhang Y."/>
        </authorList>
    </citation>
    <scope>NUCLEOTIDE SEQUENCE [LARGE SCALE GENOMIC DNA]</scope>
    <source>
        <strain evidence="1 2">BRCS2</strain>
        <plasmid evidence="1 2">unnamed1</plasmid>
    </source>
</reference>
<dbReference type="AlphaFoldDB" id="A0A6B8M4E2"/>
<sequence length="156" mass="17886">MSAPTEVELFYMKGRIERRIRFGKPIAERTLDRRRRVASFAPGSIFAFMRWASNGHGTLVSRIDILRACNAGETYSTVPGVRPGAEILLRALGWEKVQRVLRAIESVEALGFAPQEICPDHWRHIHNRLAAGLAPRSYSRERHRAWLLRLRVEKEA</sequence>
<proteinExistence type="predicted"/>
<dbReference type="Proteomes" id="UP000422569">
    <property type="component" value="Plasmid unnamed1"/>
</dbReference>
<dbReference type="EMBL" id="CP044332">
    <property type="protein sequence ID" value="QGM99887.1"/>
    <property type="molecule type" value="Genomic_DNA"/>
</dbReference>
<keyword evidence="2" id="KW-1185">Reference proteome</keyword>
<geneLocation type="plasmid" evidence="1">
    <name>unnamed1</name>
</geneLocation>
<dbReference type="RefSeq" id="WP_016921750.1">
    <property type="nucleotide sequence ID" value="NZ_CP044332.1"/>
</dbReference>
<protein>
    <submittedName>
        <fullName evidence="1">DUF2840 domain-containing protein</fullName>
    </submittedName>
</protein>
<dbReference type="Pfam" id="PF11000">
    <property type="entry name" value="DUF2840"/>
    <property type="match status" value="1"/>
</dbReference>
<keyword evidence="1" id="KW-0614">Plasmid</keyword>
<dbReference type="KEGG" id="mpar:F7D14_20000"/>
<evidence type="ECO:0000313" key="1">
    <source>
        <dbReference type="EMBL" id="QGM99887.1"/>
    </source>
</evidence>
<gene>
    <name evidence="1" type="ORF">F7D14_20000</name>
</gene>
<organism evidence="1 2">
    <name type="scientific">Methylocystis parvus</name>
    <dbReference type="NCBI Taxonomy" id="134"/>
    <lineage>
        <taxon>Bacteria</taxon>
        <taxon>Pseudomonadati</taxon>
        <taxon>Pseudomonadota</taxon>
        <taxon>Alphaproteobacteria</taxon>
        <taxon>Hyphomicrobiales</taxon>
        <taxon>Methylocystaceae</taxon>
        <taxon>Methylocystis</taxon>
    </lineage>
</organism>
<dbReference type="InterPro" id="IPR021263">
    <property type="entry name" value="DUF2840"/>
</dbReference>